<comment type="caution">
    <text evidence="2">The sequence shown here is derived from an EMBL/GenBank/DDBJ whole genome shotgun (WGS) entry which is preliminary data.</text>
</comment>
<reference evidence="3" key="1">
    <citation type="submission" date="2017-05" db="EMBL/GenBank/DDBJ databases">
        <title>Draft genome sequence of Geobacter pelophilus, a iron(III)-reducing bacteria.</title>
        <authorList>
            <person name="Aoyagi T."/>
            <person name="Koike H."/>
            <person name="Morita T."/>
            <person name="Sato Y."/>
            <person name="Habe H."/>
            <person name="Hori T."/>
        </authorList>
    </citation>
    <scope>NUCLEOTIDE SEQUENCE [LARGE SCALE GENOMIC DNA]</scope>
    <source>
        <strain evidence="3">Drf2</strain>
    </source>
</reference>
<keyword evidence="3" id="KW-1185">Reference proteome</keyword>
<dbReference type="RefSeq" id="WP_085813512.1">
    <property type="nucleotide sequence ID" value="NZ_BDQG01000001.1"/>
</dbReference>
<dbReference type="Proteomes" id="UP000194153">
    <property type="component" value="Unassembled WGS sequence"/>
</dbReference>
<dbReference type="Pfam" id="PF14522">
    <property type="entry name" value="Cytochrome_C7"/>
    <property type="match status" value="2"/>
</dbReference>
<gene>
    <name evidence="2" type="ORF">GPEL0_01r2950</name>
</gene>
<organism evidence="2 3">
    <name type="scientific">Geoanaerobacter pelophilus</name>
    <dbReference type="NCBI Taxonomy" id="60036"/>
    <lineage>
        <taxon>Bacteria</taxon>
        <taxon>Pseudomonadati</taxon>
        <taxon>Thermodesulfobacteriota</taxon>
        <taxon>Desulfuromonadia</taxon>
        <taxon>Geobacterales</taxon>
        <taxon>Geobacteraceae</taxon>
        <taxon>Geoanaerobacter</taxon>
    </lineage>
</organism>
<feature type="domain" description="Cytochrome c7-like" evidence="1">
    <location>
        <begin position="70"/>
        <end position="136"/>
    </location>
</feature>
<dbReference type="NCBIfam" id="TIGR04257">
    <property type="entry name" value="nanowire_3heme"/>
    <property type="match status" value="2"/>
</dbReference>
<evidence type="ECO:0000259" key="1">
    <source>
        <dbReference type="Pfam" id="PF14522"/>
    </source>
</evidence>
<evidence type="ECO:0000313" key="3">
    <source>
        <dbReference type="Proteomes" id="UP000194153"/>
    </source>
</evidence>
<dbReference type="Gene3D" id="3.90.10.10">
    <property type="entry name" value="Cytochrome C3"/>
    <property type="match status" value="2"/>
</dbReference>
<dbReference type="EMBL" id="BDQG01000001">
    <property type="protein sequence ID" value="GAW67233.1"/>
    <property type="molecule type" value="Genomic_DNA"/>
</dbReference>
<feature type="domain" description="Cytochrome c7-like" evidence="1">
    <location>
        <begin position="208"/>
        <end position="269"/>
    </location>
</feature>
<accession>A0ABQ0MJH4</accession>
<dbReference type="InterPro" id="IPR029467">
    <property type="entry name" value="Cyt_c7-like"/>
</dbReference>
<dbReference type="InterPro" id="IPR036280">
    <property type="entry name" value="Multihaem_cyt_sf"/>
</dbReference>
<dbReference type="PANTHER" id="PTHR39425:SF1">
    <property type="entry name" value="CYTOCHROME C7-LIKE DOMAIN-CONTAINING PROTEIN"/>
    <property type="match status" value="1"/>
</dbReference>
<dbReference type="SUPFAM" id="SSF48695">
    <property type="entry name" value="Multiheme cytochromes"/>
    <property type="match status" value="1"/>
</dbReference>
<dbReference type="InterPro" id="IPR026352">
    <property type="entry name" value="Nanowire_3heme"/>
</dbReference>
<dbReference type="PANTHER" id="PTHR39425">
    <property type="entry name" value="LIPOPROTEIN CYTOCHROME C"/>
    <property type="match status" value="1"/>
</dbReference>
<evidence type="ECO:0000313" key="2">
    <source>
        <dbReference type="EMBL" id="GAW67233.1"/>
    </source>
</evidence>
<protein>
    <submittedName>
        <fullName evidence="2">Class III cytochrome C</fullName>
    </submittedName>
</protein>
<name>A0ABQ0MJH4_9BACT</name>
<sequence length="277" mass="30475">MTRLLEKVKGVLKWGTVPLLIVLSVYSGGFAMDRSELGKVLKTIPPNGPFWKYGNVTMRIRSKEAGMDPVVFPHWSHRARYTCRVCHQELGFGMRRGDSGITRGQYLSGKFCGACHNGSTAFTVQAGPGAQCGRCHMKNPQQLEALFDEFSQSLPMAGFGNGIDWAAALNEGLITPANSLKGPVEVLPFPEKLKAPLKLGTASPRSDVSFSHEEHFAELDCSSCHPDIFNIKKKSTEAFTMDSNIYGSFCGVCHMLVAFPMNDCRRCHKGMNNNSSY</sequence>
<proteinExistence type="predicted"/>